<dbReference type="RefSeq" id="WP_113064189.1">
    <property type="nucleotide sequence ID" value="NZ_JAAZQD010000002.1"/>
</dbReference>
<organism evidence="1 2">
    <name type="scientific">Oleiagrimonas citrea</name>
    <dbReference type="NCBI Taxonomy" id="1665687"/>
    <lineage>
        <taxon>Bacteria</taxon>
        <taxon>Pseudomonadati</taxon>
        <taxon>Pseudomonadota</taxon>
        <taxon>Gammaproteobacteria</taxon>
        <taxon>Lysobacterales</taxon>
        <taxon>Rhodanobacteraceae</taxon>
        <taxon>Oleiagrimonas</taxon>
    </lineage>
</organism>
<proteinExistence type="predicted"/>
<comment type="caution">
    <text evidence="1">The sequence shown here is derived from an EMBL/GenBank/DDBJ whole genome shotgun (WGS) entry which is preliminary data.</text>
</comment>
<reference evidence="1 2" key="1">
    <citation type="journal article" date="2017" name="Int. J. Syst. Evol. Microbiol.">
        <title>Oleiagrimonas citrea sp. nov., a marine bacterium isolated from tidal flat sediment and emended description of the genus Oleiagrimonas Fang et al. 2015 and Oleiagrimonas soli.</title>
        <authorList>
            <person name="Yang S.H."/>
            <person name="Seo H.S."/>
            <person name="Seong C.N."/>
            <person name="Kwon K.K."/>
        </authorList>
    </citation>
    <scope>NUCLEOTIDE SEQUENCE [LARGE SCALE GENOMIC DNA]</scope>
    <source>
        <strain evidence="1 2">MEBiC09124</strain>
    </source>
</reference>
<dbReference type="EMBL" id="JAAZQD010000002">
    <property type="protein sequence ID" value="NKZ38509.1"/>
    <property type="molecule type" value="Genomic_DNA"/>
</dbReference>
<protein>
    <submittedName>
        <fullName evidence="1">Uncharacterized protein</fullName>
    </submittedName>
</protein>
<dbReference type="Proteomes" id="UP000541636">
    <property type="component" value="Unassembled WGS sequence"/>
</dbReference>
<evidence type="ECO:0000313" key="2">
    <source>
        <dbReference type="Proteomes" id="UP000541636"/>
    </source>
</evidence>
<name>A0A846ZLQ1_9GAMM</name>
<gene>
    <name evidence="1" type="ORF">HF690_05995</name>
</gene>
<sequence>MSAWRRQALIELPELRVCIEQARTPMALWIELKLAFDEAVRRKDASSIRRTLRFADWCCSDRSGRLPNDASTAAVCAFYEHLPDDRTCWHRFSEWFFPHEFERLLPIFAFHLSAPDLEILKSAYAQGRDQLV</sequence>
<accession>A0A846ZLQ1</accession>
<keyword evidence="2" id="KW-1185">Reference proteome</keyword>
<evidence type="ECO:0000313" key="1">
    <source>
        <dbReference type="EMBL" id="NKZ38509.1"/>
    </source>
</evidence>
<dbReference type="AlphaFoldDB" id="A0A846ZLQ1"/>